<gene>
    <name evidence="1" type="ORF">Vqi01_41290</name>
</gene>
<keyword evidence="2" id="KW-1185">Reference proteome</keyword>
<proteinExistence type="predicted"/>
<dbReference type="PROSITE" id="PS51318">
    <property type="entry name" value="TAT"/>
    <property type="match status" value="1"/>
</dbReference>
<dbReference type="Pfam" id="PF17132">
    <property type="entry name" value="Glyco_hydro_106"/>
    <property type="match status" value="1"/>
</dbReference>
<dbReference type="Proteomes" id="UP000653076">
    <property type="component" value="Unassembled WGS sequence"/>
</dbReference>
<accession>A0ABQ4JFF5</accession>
<comment type="caution">
    <text evidence="1">The sequence shown here is derived from an EMBL/GenBank/DDBJ whole genome shotgun (WGS) entry which is preliminary data.</text>
</comment>
<protein>
    <submittedName>
        <fullName evidence="1">Uncharacterized protein</fullName>
    </submittedName>
</protein>
<evidence type="ECO:0000313" key="2">
    <source>
        <dbReference type="Proteomes" id="UP000653076"/>
    </source>
</evidence>
<organism evidence="1 2">
    <name type="scientific">Micromonospora qiuiae</name>
    <dbReference type="NCBI Taxonomy" id="502268"/>
    <lineage>
        <taxon>Bacteria</taxon>
        <taxon>Bacillati</taxon>
        <taxon>Actinomycetota</taxon>
        <taxon>Actinomycetes</taxon>
        <taxon>Micromonosporales</taxon>
        <taxon>Micromonosporaceae</taxon>
        <taxon>Micromonospora</taxon>
    </lineage>
</organism>
<sequence>MPGPGQRGSRKAIEDWKGSALSDMTTKRLDVGSPISRRGIMRGVAAAGALVVAGRVVGSGQADAAGLPAAVSAAAATNSAAFAQYLESKYIDPDRVFSTDVRWWLGDAAHTDETLLEQIQALYDGGFRGVELCMQNDSVASDADYAYGSAMWAHKWSLMMNKLLDLGMSVYLTSGTNWATSNVPGLDPTSQAAMQNLTLGTGTVDAGQSLTVLPSPAANARRAGARFVTAYAYRVVSGNMVAPGSMVDLAPHLSQGADVWTQNLNWTAPGDGTYRVFGLWTQGTYQTSSPAVQPSYATNYFDVRGVAALREFWEQHYLSDPVLRQKILNGDVQLFMDSLEMSTGTGFTWWAEDMAQQFRKKKGYDITPYLFLISGVAAIPDIPYHSVGLTGTYRLDGAEERRQGIVNDYQDVLTQLYMERMLTPLKEWLNSVGIKTRAQISYGRPLEISEPIMAVDYPEAENLNQYNQVDIFRLWTGGAKLQNKVLSSETGAQLPAFNSTHQLKLRDAYSEFAAGFQRIVWHVWAADFGYGNYTWPGYSPRGSNESQPDFNYPGTRHPDSADYDEFNAHLGRVQQLLQTGRSRTDVGFVHQNWIHGVAYLADIGNDNSRMNWQYAHQGVYYRSTELQDNGYTYDYFNPRFLFNDDVYFDPKTKTIEQAGYKAIVLYQDWLDLAAAERILAWARKGLKVVILGGAASRTPFNDGKDAALKQVMDKLKKLPGVRTATVNDNIDYFSAAPGGYDDNVMEKLQELGVYPYAGYAQENHQLLTQTRQDGDGNRYLYVYNYCPNDYHDKSHKASVRNEDHGTNIKTEIEMDGKFIPYVIDAWTGKVTELANYKWAKGKTVVPIDINYNNIALMAFQKVNNEKLHIVSTNAESSYALRNGVTVRAIDSGKVTTKLSNGKQYQDAVTVPGAYDITGWDLTVQSWRPNSTAGDLVRTETIGALTTINRKTSTVKTAINVKLDKLTTWNNIPTVGKAVSGTGRYEATFHWDAKAASGAYLDFGDTLEEGMKVWINGRKVGGGVSTNPTKVRKDVGGVGKPTIDDGTGRQVPLVGKDLYTGGVSWTKPVADVSDYLVDGQNKIVIEYSSALANVQLDRGVITEQAPLERRRDTRWWHNDQVYLEFGPKQAKLVPFVELKYTTKK</sequence>
<evidence type="ECO:0000313" key="1">
    <source>
        <dbReference type="EMBL" id="GIJ28967.1"/>
    </source>
</evidence>
<dbReference type="InterPro" id="IPR006311">
    <property type="entry name" value="TAT_signal"/>
</dbReference>
<dbReference type="InterPro" id="IPR053161">
    <property type="entry name" value="Ulvan_degrading_GH"/>
</dbReference>
<dbReference type="PANTHER" id="PTHR36848">
    <property type="entry name" value="DNA-BINDING PROTEIN (PUTATIVE SECRETED PROTEIN)-RELATED"/>
    <property type="match status" value="1"/>
</dbReference>
<dbReference type="PANTHER" id="PTHR36848:SF2">
    <property type="entry name" value="SECRETED PROTEIN"/>
    <property type="match status" value="1"/>
</dbReference>
<dbReference type="EMBL" id="BOPC01000059">
    <property type="protein sequence ID" value="GIJ28967.1"/>
    <property type="molecule type" value="Genomic_DNA"/>
</dbReference>
<reference evidence="1 2" key="1">
    <citation type="submission" date="2021-01" db="EMBL/GenBank/DDBJ databases">
        <title>Whole genome shotgun sequence of Verrucosispora qiuiae NBRC 106684.</title>
        <authorList>
            <person name="Komaki H."/>
            <person name="Tamura T."/>
        </authorList>
    </citation>
    <scope>NUCLEOTIDE SEQUENCE [LARGE SCALE GENOMIC DNA]</scope>
    <source>
        <strain evidence="1 2">NBRC 106684</strain>
    </source>
</reference>
<name>A0ABQ4JFF5_9ACTN</name>